<dbReference type="Gene3D" id="1.10.8.60">
    <property type="match status" value="1"/>
</dbReference>
<evidence type="ECO:0000256" key="2">
    <source>
        <dbReference type="ARBA" id="ARBA00022840"/>
    </source>
</evidence>
<dbReference type="SMART" id="SM01086">
    <property type="entry name" value="ClpB_D2-small"/>
    <property type="match status" value="1"/>
</dbReference>
<keyword evidence="1" id="KW-0547">Nucleotide-binding</keyword>
<feature type="domain" description="Clp ATPase C-terminal" evidence="5">
    <location>
        <begin position="557"/>
        <end position="648"/>
    </location>
</feature>
<dbReference type="SUPFAM" id="SSF52540">
    <property type="entry name" value="P-loop containing nucleoside triphosphate hydrolases"/>
    <property type="match status" value="1"/>
</dbReference>
<dbReference type="PANTHER" id="PTHR11638">
    <property type="entry name" value="ATP-DEPENDENT CLP PROTEASE"/>
    <property type="match status" value="1"/>
</dbReference>
<sequence>MSASPVGQDSVQINTENNRRNAEYILGGTGYDNVLAYFQAFHEAMSVYVKPRWLRDLLRFLPLKSQFVLSGNVRDLQACEVAPGVVTAQSLVSTLTDSLRETGYGQLVVWNPVSGFAVSEGREPPVEQGDETLRRLGLTPVEGAAPGGIDALTASLERLTALPGAPIALIVDFASRLTIRTESLSAAEHNLFTRALVLAHTVSARPAGEQRRPFFNTVIWVVDKEGDLPDWLLIGSSRIRHIPVSKPDSAARRALSKALLRGVPGSQQASPATFEEAESAFIDGCEGLLLADMNAIATLARVENVSIEKISDAVRRYKVGVTEDPWLLIGREKIRNAEPVIRKRVKGQAHAVTHMLDLVKRAMTGVGSQRKGSRPRGVSFLAGPTGVGKTELAKTLTGLLFGDESAYIRFDMSEFSSEHSDQRLIGAPPGYVGYDVGGELTNAIRERPFSVVLFDEIEKAHPRILDKFLQILDDGVLTSGRGDRVYFSEALIIFTSNLGIYREDELGQRVPNVLPSDSFEEMEKKVLGEIERHFKLVLNRPEILNRIGENIIVFDFIRDDVAQEIFDQMVRVVLEDIASQGMSVELDEPSKVALQQRCLGDLSNGGRGIRNQIEAHLINPLARGLFDQDAKTGDRFVITGIAIGELLLRKL</sequence>
<dbReference type="EMBL" id="CAJHCP010000002">
    <property type="protein sequence ID" value="CAD6516357.1"/>
    <property type="molecule type" value="Genomic_DNA"/>
</dbReference>
<organism evidence="6 7">
    <name type="scientific">Paraburkholderia metrosideri</name>
    <dbReference type="NCBI Taxonomy" id="580937"/>
    <lineage>
        <taxon>Bacteria</taxon>
        <taxon>Pseudomonadati</taxon>
        <taxon>Pseudomonadota</taxon>
        <taxon>Betaproteobacteria</taxon>
        <taxon>Burkholderiales</taxon>
        <taxon>Burkholderiaceae</taxon>
        <taxon>Paraburkholderia</taxon>
    </lineage>
</organism>
<evidence type="ECO:0000256" key="1">
    <source>
        <dbReference type="ARBA" id="ARBA00022741"/>
    </source>
</evidence>
<dbReference type="PRINTS" id="PR00300">
    <property type="entry name" value="CLPPROTEASEA"/>
</dbReference>
<dbReference type="Proteomes" id="UP000598032">
    <property type="component" value="Unassembled WGS sequence"/>
</dbReference>
<evidence type="ECO:0000259" key="5">
    <source>
        <dbReference type="SMART" id="SM01086"/>
    </source>
</evidence>
<dbReference type="InterPro" id="IPR003959">
    <property type="entry name" value="ATPase_AAA_core"/>
</dbReference>
<protein>
    <recommendedName>
        <fullName evidence="8">ATPase AAA-2 domain protein</fullName>
    </recommendedName>
</protein>
<dbReference type="InterPro" id="IPR027417">
    <property type="entry name" value="P-loop_NTPase"/>
</dbReference>
<evidence type="ECO:0000313" key="6">
    <source>
        <dbReference type="EMBL" id="CAD6516357.1"/>
    </source>
</evidence>
<proteinExistence type="predicted"/>
<dbReference type="Pfam" id="PF07724">
    <property type="entry name" value="AAA_2"/>
    <property type="match status" value="1"/>
</dbReference>
<dbReference type="InterPro" id="IPR050130">
    <property type="entry name" value="ClpA_ClpB"/>
</dbReference>
<evidence type="ECO:0008006" key="8">
    <source>
        <dbReference type="Google" id="ProtNLM"/>
    </source>
</evidence>
<name>A0ABN7HG04_9BURK</name>
<dbReference type="InterPro" id="IPR019489">
    <property type="entry name" value="Clp_ATPase_C"/>
</dbReference>
<reference evidence="6 7" key="1">
    <citation type="submission" date="2020-10" db="EMBL/GenBank/DDBJ databases">
        <authorList>
            <person name="Peeters C."/>
        </authorList>
    </citation>
    <scope>NUCLEOTIDE SEQUENCE [LARGE SCALE GENOMIC DNA]</scope>
    <source>
        <strain evidence="6 7">LMG 28140</strain>
    </source>
</reference>
<keyword evidence="3" id="KW-0143">Chaperone</keyword>
<feature type="domain" description="AAA+ ATPase" evidence="4">
    <location>
        <begin position="375"/>
        <end position="516"/>
    </location>
</feature>
<evidence type="ECO:0000313" key="7">
    <source>
        <dbReference type="Proteomes" id="UP000598032"/>
    </source>
</evidence>
<dbReference type="Gene3D" id="3.40.50.300">
    <property type="entry name" value="P-loop containing nucleotide triphosphate hydrolases"/>
    <property type="match status" value="1"/>
</dbReference>
<evidence type="ECO:0000256" key="3">
    <source>
        <dbReference type="ARBA" id="ARBA00023186"/>
    </source>
</evidence>
<dbReference type="CDD" id="cd19499">
    <property type="entry name" value="RecA-like_ClpB_Hsp104-like"/>
    <property type="match status" value="1"/>
</dbReference>
<keyword evidence="2" id="KW-0067">ATP-binding</keyword>
<keyword evidence="7" id="KW-1185">Reference proteome</keyword>
<dbReference type="InterPro" id="IPR001270">
    <property type="entry name" value="ClpA/B"/>
</dbReference>
<gene>
    <name evidence="6" type="ORF">LMG28140_00764</name>
</gene>
<evidence type="ECO:0000259" key="4">
    <source>
        <dbReference type="SMART" id="SM00382"/>
    </source>
</evidence>
<dbReference type="InterPro" id="IPR003593">
    <property type="entry name" value="AAA+_ATPase"/>
</dbReference>
<accession>A0ABN7HG04</accession>
<dbReference type="PANTHER" id="PTHR11638:SF18">
    <property type="entry name" value="HEAT SHOCK PROTEIN 104"/>
    <property type="match status" value="1"/>
</dbReference>
<dbReference type="Pfam" id="PF10431">
    <property type="entry name" value="ClpB_D2-small"/>
    <property type="match status" value="1"/>
</dbReference>
<dbReference type="SMART" id="SM00382">
    <property type="entry name" value="AAA"/>
    <property type="match status" value="1"/>
</dbReference>
<comment type="caution">
    <text evidence="6">The sequence shown here is derived from an EMBL/GenBank/DDBJ whole genome shotgun (WGS) entry which is preliminary data.</text>
</comment>